<feature type="transmembrane region" description="Helical" evidence="1">
    <location>
        <begin position="109"/>
        <end position="130"/>
    </location>
</feature>
<keyword evidence="1" id="KW-0472">Membrane</keyword>
<evidence type="ECO:0000313" key="3">
    <source>
        <dbReference type="Proteomes" id="UP001056336"/>
    </source>
</evidence>
<feature type="transmembrane region" description="Helical" evidence="1">
    <location>
        <begin position="238"/>
        <end position="257"/>
    </location>
</feature>
<feature type="transmembrane region" description="Helical" evidence="1">
    <location>
        <begin position="174"/>
        <end position="193"/>
    </location>
</feature>
<dbReference type="InterPro" id="IPR007136">
    <property type="entry name" value="DUF347"/>
</dbReference>
<feature type="transmembrane region" description="Helical" evidence="1">
    <location>
        <begin position="200"/>
        <end position="218"/>
    </location>
</feature>
<accession>A0ABY4QTB8</accession>
<organism evidence="2 3">
    <name type="scientific">Jatrophihabitans telluris</name>
    <dbReference type="NCBI Taxonomy" id="2038343"/>
    <lineage>
        <taxon>Bacteria</taxon>
        <taxon>Bacillati</taxon>
        <taxon>Actinomycetota</taxon>
        <taxon>Actinomycetes</taxon>
        <taxon>Jatrophihabitantales</taxon>
        <taxon>Jatrophihabitantaceae</taxon>
        <taxon>Jatrophihabitans</taxon>
    </lineage>
</organism>
<proteinExistence type="predicted"/>
<keyword evidence="3" id="KW-1185">Reference proteome</keyword>
<evidence type="ECO:0008006" key="4">
    <source>
        <dbReference type="Google" id="ProtNLM"/>
    </source>
</evidence>
<dbReference type="Pfam" id="PF03988">
    <property type="entry name" value="DUF347"/>
    <property type="match status" value="4"/>
</dbReference>
<feature type="transmembrane region" description="Helical" evidence="1">
    <location>
        <begin position="83"/>
        <end position="103"/>
    </location>
</feature>
<reference evidence="2" key="1">
    <citation type="journal article" date="2018" name="Int. J. Syst. Evol. Microbiol.">
        <title>Jatrophihabitans telluris sp. nov., isolated from sediment soil of lava forest wetlands and the emended description of the genus Jatrophihabitans.</title>
        <authorList>
            <person name="Lee K.C."/>
            <person name="Suh M.K."/>
            <person name="Eom M.K."/>
            <person name="Kim K.K."/>
            <person name="Kim J.S."/>
            <person name="Kim D.S."/>
            <person name="Ko S.H."/>
            <person name="Shin Y.K."/>
            <person name="Lee J.S."/>
        </authorList>
    </citation>
    <scope>NUCLEOTIDE SEQUENCE</scope>
    <source>
        <strain evidence="2">N237</strain>
    </source>
</reference>
<keyword evidence="1" id="KW-0812">Transmembrane</keyword>
<protein>
    <recommendedName>
        <fullName evidence="4">Membrane-anchored protein</fullName>
    </recommendedName>
</protein>
<evidence type="ECO:0000256" key="1">
    <source>
        <dbReference type="SAM" id="Phobius"/>
    </source>
</evidence>
<feature type="transmembrane region" description="Helical" evidence="1">
    <location>
        <begin position="146"/>
        <end position="168"/>
    </location>
</feature>
<dbReference type="EMBL" id="CP097332">
    <property type="protein sequence ID" value="UQX86981.1"/>
    <property type="molecule type" value="Genomic_DNA"/>
</dbReference>
<keyword evidence="1" id="KW-1133">Transmembrane helix</keyword>
<feature type="transmembrane region" description="Helical" evidence="1">
    <location>
        <begin position="52"/>
        <end position="71"/>
    </location>
</feature>
<reference evidence="2" key="2">
    <citation type="submission" date="2022-05" db="EMBL/GenBank/DDBJ databases">
        <authorList>
            <person name="Kim J.-S."/>
            <person name="Lee K."/>
            <person name="Suh M."/>
            <person name="Eom M."/>
            <person name="Kim J.-S."/>
            <person name="Kim D.-S."/>
            <person name="Ko S.-H."/>
            <person name="Shin Y."/>
            <person name="Lee J.-S."/>
        </authorList>
    </citation>
    <scope>NUCLEOTIDE SEQUENCE</scope>
    <source>
        <strain evidence="2">N237</strain>
    </source>
</reference>
<name>A0ABY4QTB8_9ACTN</name>
<evidence type="ECO:0000313" key="2">
    <source>
        <dbReference type="EMBL" id="UQX86981.1"/>
    </source>
</evidence>
<sequence>MTTDERSDDPMVTSTVLLGASKVPEVTVAFWIIKALTTGMGESTSDYLVHRFPPVLAVIAGFIAFVAALAVQFGARRYVPWKYWLAVAMVGVFGTMAADVLHVGLGVPYVVSSAFFVVALATVFALWYASERTLSIHSIRTVRRELFYWAAVMATFALGTAAGDLSAVTLHLGYFSSGLLFAAIILIPAIGYWRFGLNPIFGFWFAYVLTRPLGASFADWLGVSHRRGGLNLGPGPVSLALALLIVISVAYLTVTASRPARSRPARS</sequence>
<dbReference type="Proteomes" id="UP001056336">
    <property type="component" value="Chromosome"/>
</dbReference>
<gene>
    <name evidence="2" type="ORF">M6D93_11755</name>
</gene>